<name>A0A9X1WH16_9CORY</name>
<comment type="caution">
    <text evidence="3">The sequence shown here is derived from an EMBL/GenBank/DDBJ whole genome shotgun (WGS) entry which is preliminary data.</text>
</comment>
<evidence type="ECO:0000313" key="4">
    <source>
        <dbReference type="Proteomes" id="UP001139207"/>
    </source>
</evidence>
<dbReference type="Proteomes" id="UP001139207">
    <property type="component" value="Unassembled WGS sequence"/>
</dbReference>
<feature type="compositionally biased region" description="Low complexity" evidence="1">
    <location>
        <begin position="56"/>
        <end position="77"/>
    </location>
</feature>
<evidence type="ECO:0000256" key="1">
    <source>
        <dbReference type="SAM" id="MobiDB-lite"/>
    </source>
</evidence>
<dbReference type="PROSITE" id="PS51257">
    <property type="entry name" value="PROKAR_LIPOPROTEIN"/>
    <property type="match status" value="1"/>
</dbReference>
<proteinExistence type="predicted"/>
<keyword evidence="2" id="KW-0732">Signal</keyword>
<dbReference type="RefSeq" id="WP_244804207.1">
    <property type="nucleotide sequence ID" value="NZ_JALIEA010000012.1"/>
</dbReference>
<dbReference type="EMBL" id="JALIEA010000012">
    <property type="protein sequence ID" value="MCJ7858485.1"/>
    <property type="molecule type" value="Genomic_DNA"/>
</dbReference>
<dbReference type="AlphaFoldDB" id="A0A9X1WH16"/>
<sequence>MTRTRRTTALLAAAVLALGATACQPPSENDSERTAPSTEVTPDSGFEGAGVPTTSTPASEAGEPTEATTGYGTEGAPSTVGETEPYAPGAQTAPAS</sequence>
<accession>A0A9X1WH16</accession>
<evidence type="ECO:0000256" key="2">
    <source>
        <dbReference type="SAM" id="SignalP"/>
    </source>
</evidence>
<evidence type="ECO:0000313" key="3">
    <source>
        <dbReference type="EMBL" id="MCJ7858485.1"/>
    </source>
</evidence>
<keyword evidence="4" id="KW-1185">Reference proteome</keyword>
<feature type="region of interest" description="Disordered" evidence="1">
    <location>
        <begin position="20"/>
        <end position="96"/>
    </location>
</feature>
<feature type="chain" id="PRO_5040835204" evidence="2">
    <location>
        <begin position="23"/>
        <end position="96"/>
    </location>
</feature>
<feature type="compositionally biased region" description="Polar residues" evidence="1">
    <location>
        <begin position="24"/>
        <end position="41"/>
    </location>
</feature>
<feature type="signal peptide" evidence="2">
    <location>
        <begin position="1"/>
        <end position="22"/>
    </location>
</feature>
<organism evidence="3 4">
    <name type="scientific">Corynebacterium kalidii</name>
    <dbReference type="NCBI Taxonomy" id="2931982"/>
    <lineage>
        <taxon>Bacteria</taxon>
        <taxon>Bacillati</taxon>
        <taxon>Actinomycetota</taxon>
        <taxon>Actinomycetes</taxon>
        <taxon>Mycobacteriales</taxon>
        <taxon>Corynebacteriaceae</taxon>
        <taxon>Corynebacterium</taxon>
    </lineage>
</organism>
<reference evidence="3" key="1">
    <citation type="submission" date="2022-04" db="EMBL/GenBank/DDBJ databases">
        <title>Corynebacterium kalidii LD5P10.</title>
        <authorList>
            <person name="Sun J.Q."/>
        </authorList>
    </citation>
    <scope>NUCLEOTIDE SEQUENCE</scope>
    <source>
        <strain evidence="3">LD5P10</strain>
    </source>
</reference>
<protein>
    <submittedName>
        <fullName evidence="3">Uncharacterized protein</fullName>
    </submittedName>
</protein>
<gene>
    <name evidence="3" type="ORF">MUN33_07110</name>
</gene>